<feature type="transmembrane region" description="Helical" evidence="1">
    <location>
        <begin position="20"/>
        <end position="44"/>
    </location>
</feature>
<feature type="transmembrane region" description="Helical" evidence="1">
    <location>
        <begin position="286"/>
        <end position="317"/>
    </location>
</feature>
<proteinExistence type="predicted"/>
<evidence type="ECO:0000313" key="2">
    <source>
        <dbReference type="EMBL" id="ANK62701.1"/>
    </source>
</evidence>
<dbReference type="Pfam" id="PF05975">
    <property type="entry name" value="EcsB"/>
    <property type="match status" value="1"/>
</dbReference>
<keyword evidence="1" id="KW-1133">Transmembrane helix</keyword>
<keyword evidence="1" id="KW-0472">Membrane</keyword>
<reference evidence="2 3" key="1">
    <citation type="submission" date="2016-03" db="EMBL/GenBank/DDBJ databases">
        <title>Pediococcus and Lactobacillus from brewery environment - whole genome sequencing and assembly.</title>
        <authorList>
            <person name="Behr J."/>
            <person name="Geissler A.J."/>
            <person name="Vogel R.F."/>
        </authorList>
    </citation>
    <scope>NUCLEOTIDE SEQUENCE [LARGE SCALE GENOMIC DNA]</scope>
    <source>
        <strain evidence="2 3">TMW 1.1989</strain>
    </source>
</reference>
<organism evidence="2 3">
    <name type="scientific">Loigolactobacillus backii</name>
    <dbReference type="NCBI Taxonomy" id="375175"/>
    <lineage>
        <taxon>Bacteria</taxon>
        <taxon>Bacillati</taxon>
        <taxon>Bacillota</taxon>
        <taxon>Bacilli</taxon>
        <taxon>Lactobacillales</taxon>
        <taxon>Lactobacillaceae</taxon>
        <taxon>Loigolactobacillus</taxon>
    </lineage>
</organism>
<feature type="transmembrane region" description="Helical" evidence="1">
    <location>
        <begin position="352"/>
        <end position="372"/>
    </location>
</feature>
<dbReference type="STRING" id="375175.AYR53_08025"/>
<evidence type="ECO:0008006" key="4">
    <source>
        <dbReference type="Google" id="ProtNLM"/>
    </source>
</evidence>
<dbReference type="EMBL" id="CP014873">
    <property type="protein sequence ID" value="ANK62701.1"/>
    <property type="molecule type" value="Genomic_DNA"/>
</dbReference>
<dbReference type="InterPro" id="IPR010288">
    <property type="entry name" value="EcsB_ABC"/>
</dbReference>
<feature type="transmembrane region" description="Helical" evidence="1">
    <location>
        <begin position="56"/>
        <end position="79"/>
    </location>
</feature>
<dbReference type="GO" id="GO:0016020">
    <property type="term" value="C:membrane"/>
    <property type="evidence" value="ECO:0007669"/>
    <property type="project" value="InterPro"/>
</dbReference>
<sequence length="403" mass="46692">MMAKLWQQRLQNHQKEMLKYLRLVFNEFFMIAVFILLGGLAYAYSNSLKTITAPLWWAKGAILVILLVTLSLGHLATLVENADTVFLLPKETSFSEYLIRARRYSLILPVLLSLVIVGFLLPFLQVGANLPVISGLWLYLSLIGLKDSQLWLQLIELYERDGRTSRKRAIIFYGLAAIIFAVSLWISPILGVILALVLVFLVRFSAKRFLVGHILQWSVCLTTESSRMLQMYRIFNLFTDVPQLRGKVRRRRYLDVLLHFIRTQHENTYQYLYWRGFLRGTEYSGLFIRLTVLGAIVLFFIKTWWLALLIAALFIYLTGAQIVPFYTTYEEIVFTHLYPIANKIRLRAFKQLIAILLVIESVIFSLVLLISLPTITTWLVATLVIVAIDFWFVQHYLKQKIAA</sequence>
<feature type="transmembrane region" description="Helical" evidence="1">
    <location>
        <begin position="170"/>
        <end position="202"/>
    </location>
</feature>
<dbReference type="GeneID" id="42982201"/>
<gene>
    <name evidence="2" type="ORF">AYR53_08025</name>
</gene>
<feature type="transmembrane region" description="Helical" evidence="1">
    <location>
        <begin position="378"/>
        <end position="397"/>
    </location>
</feature>
<accession>A0A192H406</accession>
<dbReference type="PIRSF" id="PIRSF037259">
    <property type="entry name" value="EcsB_ABC"/>
    <property type="match status" value="1"/>
</dbReference>
<evidence type="ECO:0000313" key="3">
    <source>
        <dbReference type="Proteomes" id="UP000078582"/>
    </source>
</evidence>
<evidence type="ECO:0000256" key="1">
    <source>
        <dbReference type="SAM" id="Phobius"/>
    </source>
</evidence>
<dbReference type="AlphaFoldDB" id="A0A192H406"/>
<feature type="transmembrane region" description="Helical" evidence="1">
    <location>
        <begin position="104"/>
        <end position="124"/>
    </location>
</feature>
<dbReference type="Proteomes" id="UP000078582">
    <property type="component" value="Chromosome"/>
</dbReference>
<protein>
    <recommendedName>
        <fullName evidence="4">ABC transporter permease</fullName>
    </recommendedName>
</protein>
<keyword evidence="1" id="KW-0812">Transmembrane</keyword>
<keyword evidence="3" id="KW-1185">Reference proteome</keyword>
<name>A0A192H406_9LACO</name>
<dbReference type="RefSeq" id="WP_082920453.1">
    <property type="nucleotide sequence ID" value="NZ_CP014873.1"/>
</dbReference>
<dbReference type="OrthoDB" id="2447941at2"/>